<protein>
    <recommendedName>
        <fullName evidence="4">DUF624 domain-containing protein</fullName>
    </recommendedName>
</protein>
<name>A0A291GTX7_9MICO</name>
<feature type="transmembrane region" description="Helical" evidence="1">
    <location>
        <begin position="80"/>
        <end position="101"/>
    </location>
</feature>
<proteinExistence type="predicted"/>
<keyword evidence="3" id="KW-1185">Reference proteome</keyword>
<gene>
    <name evidence="2" type="ORF">CFK41_01725</name>
</gene>
<feature type="transmembrane region" description="Helical" evidence="1">
    <location>
        <begin position="139"/>
        <end position="164"/>
    </location>
</feature>
<organism evidence="2 3">
    <name type="scientific">Brachybacterium ginsengisoli</name>
    <dbReference type="NCBI Taxonomy" id="1331682"/>
    <lineage>
        <taxon>Bacteria</taxon>
        <taxon>Bacillati</taxon>
        <taxon>Actinomycetota</taxon>
        <taxon>Actinomycetes</taxon>
        <taxon>Micrococcales</taxon>
        <taxon>Dermabacteraceae</taxon>
        <taxon>Brachybacterium</taxon>
    </lineage>
</organism>
<evidence type="ECO:0000313" key="2">
    <source>
        <dbReference type="EMBL" id="ATG53640.1"/>
    </source>
</evidence>
<reference evidence="2 3" key="1">
    <citation type="journal article" date="2014" name="Int. J. Syst. Evol. Microbiol.">
        <title>Brachybacterium ginsengisoli sp. nov., isolated from soil of a ginseng field.</title>
        <authorList>
            <person name="Hoang V.A."/>
            <person name="Kim Y.J."/>
            <person name="Nguyen N.L."/>
            <person name="Yang D.C."/>
        </authorList>
    </citation>
    <scope>NUCLEOTIDE SEQUENCE [LARGE SCALE GENOMIC DNA]</scope>
    <source>
        <strain evidence="2 3">DCY80</strain>
    </source>
</reference>
<dbReference type="AlphaFoldDB" id="A0A291GTX7"/>
<keyword evidence="1" id="KW-1133">Transmembrane helix</keyword>
<dbReference type="KEGG" id="bgg:CFK41_01725"/>
<keyword evidence="1" id="KW-0812">Transmembrane</keyword>
<dbReference type="RefSeq" id="WP_096798119.1">
    <property type="nucleotide sequence ID" value="NZ_CP023564.1"/>
</dbReference>
<dbReference type="OrthoDB" id="2182676at2"/>
<keyword evidence="1" id="KW-0472">Membrane</keyword>
<dbReference type="Proteomes" id="UP000217889">
    <property type="component" value="Chromosome"/>
</dbReference>
<feature type="transmembrane region" description="Helical" evidence="1">
    <location>
        <begin position="17"/>
        <end position="38"/>
    </location>
</feature>
<dbReference type="Pfam" id="PF04854">
    <property type="entry name" value="DUF624"/>
    <property type="match status" value="1"/>
</dbReference>
<evidence type="ECO:0008006" key="4">
    <source>
        <dbReference type="Google" id="ProtNLM"/>
    </source>
</evidence>
<sequence>MLFSFESFATLNHWLAAFWRLILLNLLWVVVTLAGLVVMGLGPASYALAACLDGWIRRGEGPPTAATFFHRAREQGFRPVLMGWVLLGAGSVILVNLLSLTDWYLRVANLVALAALVLIGAYVFFVMAATEVVGARRQIVTALLLGVGSLHWSVLGATGITLAYLAMFRLAMPLLLLLGAVLPALLVALILRSAWRDLPRDPEAVRTDAPAPLTKGVPA</sequence>
<accession>A0A291GTX7</accession>
<feature type="transmembrane region" description="Helical" evidence="1">
    <location>
        <begin position="170"/>
        <end position="191"/>
    </location>
</feature>
<feature type="transmembrane region" description="Helical" evidence="1">
    <location>
        <begin position="107"/>
        <end position="127"/>
    </location>
</feature>
<dbReference type="EMBL" id="CP023564">
    <property type="protein sequence ID" value="ATG53640.1"/>
    <property type="molecule type" value="Genomic_DNA"/>
</dbReference>
<evidence type="ECO:0000256" key="1">
    <source>
        <dbReference type="SAM" id="Phobius"/>
    </source>
</evidence>
<evidence type="ECO:0000313" key="3">
    <source>
        <dbReference type="Proteomes" id="UP000217889"/>
    </source>
</evidence>
<dbReference type="InterPro" id="IPR006938">
    <property type="entry name" value="DUF624"/>
</dbReference>